<feature type="domain" description="Novel STAND NTPase 3" evidence="5">
    <location>
        <begin position="242"/>
        <end position="402"/>
    </location>
</feature>
<feature type="repeat" description="ANK" evidence="3">
    <location>
        <begin position="848"/>
        <end position="880"/>
    </location>
</feature>
<reference evidence="6 7" key="1">
    <citation type="submission" date="2024-11" db="EMBL/GenBank/DDBJ databases">
        <title>Chromosome-level genome assembly of the freshwater bivalve Anodonta woodiana.</title>
        <authorList>
            <person name="Chen X."/>
        </authorList>
    </citation>
    <scope>NUCLEOTIDE SEQUENCE [LARGE SCALE GENOMIC DNA]</scope>
    <source>
        <strain evidence="6">MN2024</strain>
        <tissue evidence="6">Gills</tissue>
    </source>
</reference>
<sequence length="1684" mass="188322">MEKKQNFYRFSALLLDVGANVLREVFTSYHLGPNNLAAYLSSKKGRLMKLSENVMMPEHLDALFPARGNIPLIDDLDITLLCILFRNLDSNISSNNPVWSNPSTTDLSFQADVGRIRVFRTFSLNMCFLASMDTSTFNVEASNLTTIYLRLISQLPASPFSTTELQKMIDKVLQDKDDKQLVQKIKSDTHEMPSTRTALLEMQKQLDSPKSRNFVNQRDQMRKIVLSQIGLEQHRSHAEKSFIETRGYKTGKEILQQYRRLIITGKSGQGKTYLAYQLLKTMMTVDSNVKPLIISNVEEWRTLVDSNVTLGIIVDDMCGRFGLNEGEIIQWEEESKYMAALIQNGKHVVIFTIQSHFCNKVLMALRQISNISSALFSEEISLNLDNITLQLSEKVEFVHKYLTEFSLNEEKLSELCSIHEASVGFPQLCRSSMIVKDESNLFDFFSFPQDVILKQIVNLRLVDRKTYACLVLVLLSEGRLDLQTVKEFEAGSENKQNKVFSMCRSCCVGDMTSVTVQQILESLQSTYVSIDASDGSYYFSHDSIEEAVFISHGEKFPKETLMYSSLELVCKLCTIQYKSKDSETTRNGKILFLQPSHQLSLIDRFISVLKGGSPKDFAIISEANVWSCQDFRKTFIAECKEINLLVDRDSNSLLVHAANANNRDLFDQLLEDVNQVPLHEKKQLDPFLTKSAKGSCVHEDTYVLKTLCTLGGVDVTEILQTSVVRGSINAIEFLLESGADINVRSSEGTNVLQTACLHGRTEIVKFLHSRNENLHNELDNHNRSVGHYSACGGTVAILEFLLQLGLDPTCTDSGGWNLLHYACWHANKEMVDHLMEKYPNLIHSTTNDGLSVLHLAAFNGITDVVISIIDHGIDPFYRTSHEATLLHIACLAGQLDMSKYLIETYPNMLNEVDSHKHAAAHYAAESGNIAILNYLIDRGTDPWCMTSKGDTLLHMACLRGQLDMTKYLVETYPKLLTQVNSNKHTAAHYAALSGNVAVLCYLIDRGVDPWCTTSEGDTLLHMACMNGHFDMTKYLAETYPNMLNGDDSHKHSAAHHAAESGNVTVLSYLIDRGIDPMCRTSEGDTLLHIACLAGQLDITKYLVETYPNMLNEVDSTMHTANHHAAENGNVAILSYLIDRGTDPWCMTSKGDTLLHMACMNGQLIMTKYLVETYPDMLNSVDNKKHTAAHHAALSGNVSVLCYLIDRGTDPWCTTSEGDSLLHMACMNGQLEMTKYLAETYPDLMNDDDSHKHSAAHHAAVSGDVAVLHYLIERGANPWCRTSDGETLLHIACLAGQLDMTQFLVETYPDMLRKVDSYERTVAHHAAISGNVAVLSYLIDHGTDTWCKTSQGARLLHIACHAGQLEMTKFLVETYPKMLNEVDSHKHTAAHDAAESGSIAVLSFLIDSGTDPCCRTSQEATLLHRACLTGQFDMIKFLVEIYPNMLNEVDSHKHTSAHYAAVSGNVAVLKYLIGHGTNPWCRTSQEETLLHISCLEGQLDITKFLVETYPKMLNEVDSHKHTPAHYAAVSGNVDVLRYLIDQGADPWCITSQEETLLHMACLEGHLDMTKFLAETYPNMLNEVDAHKHTVAHYATVSGNVAVLSYVLSHGADPWCITSQEETLLHMACLEGHLDMTKFLVETYPNMLNEVDSQKRTVEHYATVSGNVDVLSYLIGHNQKENGKTP</sequence>
<feature type="repeat" description="ANK" evidence="3">
    <location>
        <begin position="1283"/>
        <end position="1305"/>
    </location>
</feature>
<dbReference type="Gene3D" id="1.25.40.20">
    <property type="entry name" value="Ankyrin repeat-containing domain"/>
    <property type="match status" value="8"/>
</dbReference>
<feature type="domain" description="DZIP3-like HEPN" evidence="4">
    <location>
        <begin position="33"/>
        <end position="174"/>
    </location>
</feature>
<dbReference type="InterPro" id="IPR041249">
    <property type="entry name" value="HEPN_DZIP3"/>
</dbReference>
<feature type="repeat" description="ANK" evidence="3">
    <location>
        <begin position="1518"/>
        <end position="1544"/>
    </location>
</feature>
<dbReference type="Pfam" id="PF12796">
    <property type="entry name" value="Ank_2"/>
    <property type="match status" value="6"/>
</dbReference>
<evidence type="ECO:0000256" key="2">
    <source>
        <dbReference type="ARBA" id="ARBA00023043"/>
    </source>
</evidence>
<dbReference type="EMBL" id="JBJQND010000004">
    <property type="protein sequence ID" value="KAL3880297.1"/>
    <property type="molecule type" value="Genomic_DNA"/>
</dbReference>
<feature type="repeat" description="ANK" evidence="3">
    <location>
        <begin position="714"/>
        <end position="746"/>
    </location>
</feature>
<protein>
    <submittedName>
        <fullName evidence="6">Uncharacterized protein</fullName>
    </submittedName>
</protein>
<feature type="repeat" description="ANK" evidence="3">
    <location>
        <begin position="1250"/>
        <end position="1276"/>
    </location>
</feature>
<dbReference type="SUPFAM" id="SSF48403">
    <property type="entry name" value="Ankyrin repeat"/>
    <property type="match status" value="3"/>
</dbReference>
<feature type="repeat" description="ANK" evidence="3">
    <location>
        <begin position="1049"/>
        <end position="1081"/>
    </location>
</feature>
<dbReference type="PANTHER" id="PTHR24198:SF165">
    <property type="entry name" value="ANKYRIN REPEAT-CONTAINING PROTEIN-RELATED"/>
    <property type="match status" value="1"/>
</dbReference>
<dbReference type="InterPro" id="IPR049050">
    <property type="entry name" value="nSTAND3"/>
</dbReference>
<gene>
    <name evidence="6" type="ORF">ACJMK2_032545</name>
</gene>
<keyword evidence="1" id="KW-0677">Repeat</keyword>
<dbReference type="PROSITE" id="PS50297">
    <property type="entry name" value="ANK_REP_REGION"/>
    <property type="match status" value="10"/>
</dbReference>
<evidence type="ECO:0000259" key="5">
    <source>
        <dbReference type="Pfam" id="PF20720"/>
    </source>
</evidence>
<dbReference type="InterPro" id="IPR036770">
    <property type="entry name" value="Ankyrin_rpt-contain_sf"/>
</dbReference>
<feature type="repeat" description="ANK" evidence="3">
    <location>
        <begin position="1451"/>
        <end position="1477"/>
    </location>
</feature>
<evidence type="ECO:0000256" key="1">
    <source>
        <dbReference type="ARBA" id="ARBA00022737"/>
    </source>
</evidence>
<dbReference type="PANTHER" id="PTHR24198">
    <property type="entry name" value="ANKYRIN REPEAT AND PROTEIN KINASE DOMAIN-CONTAINING PROTEIN"/>
    <property type="match status" value="1"/>
</dbReference>
<evidence type="ECO:0000313" key="7">
    <source>
        <dbReference type="Proteomes" id="UP001634394"/>
    </source>
</evidence>
<name>A0ABD3X5K9_SINWO</name>
<evidence type="ECO:0000256" key="3">
    <source>
        <dbReference type="PROSITE-ProRule" id="PRU00023"/>
    </source>
</evidence>
<dbReference type="InterPro" id="IPR002110">
    <property type="entry name" value="Ankyrin_rpt"/>
</dbReference>
<dbReference type="Pfam" id="PF13606">
    <property type="entry name" value="Ank_3"/>
    <property type="match status" value="1"/>
</dbReference>
<proteinExistence type="predicted"/>
<dbReference type="Pfam" id="PF13637">
    <property type="entry name" value="Ank_4"/>
    <property type="match status" value="4"/>
</dbReference>
<feature type="repeat" description="ANK" evidence="3">
    <location>
        <begin position="1082"/>
        <end position="1104"/>
    </location>
</feature>
<evidence type="ECO:0000259" key="4">
    <source>
        <dbReference type="Pfam" id="PF18738"/>
    </source>
</evidence>
<keyword evidence="7" id="KW-1185">Reference proteome</keyword>
<comment type="caution">
    <text evidence="6">The sequence shown here is derived from an EMBL/GenBank/DDBJ whole genome shotgun (WGS) entry which is preliminary data.</text>
</comment>
<dbReference type="PROSITE" id="PS50088">
    <property type="entry name" value="ANK_REPEAT"/>
    <property type="match status" value="13"/>
</dbReference>
<feature type="repeat" description="ANK" evidence="3">
    <location>
        <begin position="948"/>
        <end position="970"/>
    </location>
</feature>
<feature type="repeat" description="ANK" evidence="3">
    <location>
        <begin position="915"/>
        <end position="941"/>
    </location>
</feature>
<feature type="repeat" description="ANK" evidence="3">
    <location>
        <begin position="1015"/>
        <end position="1047"/>
    </location>
</feature>
<keyword evidence="2 3" id="KW-0040">ANK repeat</keyword>
<dbReference type="Proteomes" id="UP001634394">
    <property type="component" value="Unassembled WGS sequence"/>
</dbReference>
<feature type="repeat" description="ANK" evidence="3">
    <location>
        <begin position="982"/>
        <end position="1008"/>
    </location>
</feature>
<accession>A0ABD3X5K9</accession>
<organism evidence="6 7">
    <name type="scientific">Sinanodonta woodiana</name>
    <name type="common">Chinese pond mussel</name>
    <name type="synonym">Anodonta woodiana</name>
    <dbReference type="NCBI Taxonomy" id="1069815"/>
    <lineage>
        <taxon>Eukaryota</taxon>
        <taxon>Metazoa</taxon>
        <taxon>Spiralia</taxon>
        <taxon>Lophotrochozoa</taxon>
        <taxon>Mollusca</taxon>
        <taxon>Bivalvia</taxon>
        <taxon>Autobranchia</taxon>
        <taxon>Heteroconchia</taxon>
        <taxon>Palaeoheterodonta</taxon>
        <taxon>Unionida</taxon>
        <taxon>Unionoidea</taxon>
        <taxon>Unionidae</taxon>
        <taxon>Unioninae</taxon>
        <taxon>Sinanodonta</taxon>
    </lineage>
</organism>
<feature type="repeat" description="ANK" evidence="3">
    <location>
        <begin position="1216"/>
        <end position="1248"/>
    </location>
</feature>
<evidence type="ECO:0000313" key="6">
    <source>
        <dbReference type="EMBL" id="KAL3880297.1"/>
    </source>
</evidence>
<dbReference type="SMART" id="SM00248">
    <property type="entry name" value="ANK"/>
    <property type="match status" value="30"/>
</dbReference>
<dbReference type="Pfam" id="PF20720">
    <property type="entry name" value="nSTAND3"/>
    <property type="match status" value="1"/>
</dbReference>
<dbReference type="Pfam" id="PF18738">
    <property type="entry name" value="HEPN_DZIP3"/>
    <property type="match status" value="1"/>
</dbReference>